<evidence type="ECO:0000259" key="3">
    <source>
        <dbReference type="PROSITE" id="PS50090"/>
    </source>
</evidence>
<evidence type="ECO:0000256" key="1">
    <source>
        <dbReference type="ARBA" id="ARBA00004123"/>
    </source>
</evidence>
<sequence length="182" mass="21468">MEELVDKAESPSYKQVNLWSDGDTRMLLDLYAKYLPQIGPLRKFRNKKEMWSKVAEEVGNKSAKQCEERYKTVLRRKKLAVENNNTSGSKRQKIDFEEELFQICNLDDSIEPEIQISSQKIIKREQRDILASTSTSKKKQSVQDTLLEIAKLNEEAKERRHREKMEAIKDMKQSLERLFQQK</sequence>
<dbReference type="EnsemblMetazoa" id="SCAU015536-RA">
    <property type="protein sequence ID" value="SCAU015536-PA"/>
    <property type="gene ID" value="SCAU015536"/>
</dbReference>
<dbReference type="SUPFAM" id="SSF46689">
    <property type="entry name" value="Homeodomain-like"/>
    <property type="match status" value="1"/>
</dbReference>
<evidence type="ECO:0000259" key="4">
    <source>
        <dbReference type="PROSITE" id="PS51294"/>
    </source>
</evidence>
<keyword evidence="6" id="KW-1185">Reference proteome</keyword>
<organism evidence="5 6">
    <name type="scientific">Stomoxys calcitrans</name>
    <name type="common">Stable fly</name>
    <name type="synonym">Conops calcitrans</name>
    <dbReference type="NCBI Taxonomy" id="35570"/>
    <lineage>
        <taxon>Eukaryota</taxon>
        <taxon>Metazoa</taxon>
        <taxon>Ecdysozoa</taxon>
        <taxon>Arthropoda</taxon>
        <taxon>Hexapoda</taxon>
        <taxon>Insecta</taxon>
        <taxon>Pterygota</taxon>
        <taxon>Neoptera</taxon>
        <taxon>Endopterygota</taxon>
        <taxon>Diptera</taxon>
        <taxon>Brachycera</taxon>
        <taxon>Muscomorpha</taxon>
        <taxon>Muscoidea</taxon>
        <taxon>Muscidae</taxon>
        <taxon>Stomoxys</taxon>
    </lineage>
</organism>
<dbReference type="SMART" id="SM00717">
    <property type="entry name" value="SANT"/>
    <property type="match status" value="1"/>
</dbReference>
<gene>
    <name evidence="5" type="primary">106093726</name>
</gene>
<accession>A0A1I8QB51</accession>
<protein>
    <submittedName>
        <fullName evidence="5">Uncharacterized protein</fullName>
    </submittedName>
</protein>
<evidence type="ECO:0000256" key="2">
    <source>
        <dbReference type="SAM" id="Coils"/>
    </source>
</evidence>
<evidence type="ECO:0000313" key="5">
    <source>
        <dbReference type="EnsemblMetazoa" id="SCAU015536-PA"/>
    </source>
</evidence>
<feature type="domain" description="HTH myb-type" evidence="4">
    <location>
        <begin position="51"/>
        <end position="78"/>
    </location>
</feature>
<dbReference type="Gene3D" id="1.10.10.60">
    <property type="entry name" value="Homeodomain-like"/>
    <property type="match status" value="1"/>
</dbReference>
<name>A0A1I8QB51_STOCA</name>
<dbReference type="InterPro" id="IPR001005">
    <property type="entry name" value="SANT/Myb"/>
</dbReference>
<dbReference type="VEuPathDB" id="VectorBase:SCAU015536"/>
<dbReference type="Pfam" id="PF13921">
    <property type="entry name" value="Myb_DNA-bind_6"/>
    <property type="match status" value="1"/>
</dbReference>
<keyword evidence="2" id="KW-0175">Coiled coil</keyword>
<dbReference type="InterPro" id="IPR009057">
    <property type="entry name" value="Homeodomain-like_sf"/>
</dbReference>
<dbReference type="PROSITE" id="PS50090">
    <property type="entry name" value="MYB_LIKE"/>
    <property type="match status" value="1"/>
</dbReference>
<evidence type="ECO:0000313" key="6">
    <source>
        <dbReference type="Proteomes" id="UP000095300"/>
    </source>
</evidence>
<dbReference type="OrthoDB" id="8061736at2759"/>
<feature type="domain" description="Myb-like" evidence="3">
    <location>
        <begin position="19"/>
        <end position="74"/>
    </location>
</feature>
<dbReference type="PROSITE" id="PS51294">
    <property type="entry name" value="HTH_MYB"/>
    <property type="match status" value="1"/>
</dbReference>
<proteinExistence type="predicted"/>
<feature type="coiled-coil region" evidence="2">
    <location>
        <begin position="142"/>
        <end position="181"/>
    </location>
</feature>
<dbReference type="CDD" id="cd00167">
    <property type="entry name" value="SANT"/>
    <property type="match status" value="1"/>
</dbReference>
<dbReference type="InterPro" id="IPR017930">
    <property type="entry name" value="Myb_dom"/>
</dbReference>
<dbReference type="Proteomes" id="UP000095300">
    <property type="component" value="Unassembled WGS sequence"/>
</dbReference>
<comment type="subcellular location">
    <subcellularLocation>
        <location evidence="1">Nucleus</location>
    </subcellularLocation>
</comment>
<dbReference type="AlphaFoldDB" id="A0A1I8QB51"/>
<dbReference type="GO" id="GO:0005634">
    <property type="term" value="C:nucleus"/>
    <property type="evidence" value="ECO:0007669"/>
    <property type="project" value="UniProtKB-SubCell"/>
</dbReference>
<reference evidence="5" key="1">
    <citation type="submission" date="2020-05" db="UniProtKB">
        <authorList>
            <consortium name="EnsemblMetazoa"/>
        </authorList>
    </citation>
    <scope>IDENTIFICATION</scope>
    <source>
        <strain evidence="5">USDA</strain>
    </source>
</reference>